<feature type="region of interest" description="Disordered" evidence="1">
    <location>
        <begin position="1"/>
        <end position="233"/>
    </location>
</feature>
<name>A0A3P6U1A6_CYLGO</name>
<evidence type="ECO:0000256" key="1">
    <source>
        <dbReference type="SAM" id="MobiDB-lite"/>
    </source>
</evidence>
<dbReference type="Proteomes" id="UP000271889">
    <property type="component" value="Unassembled WGS sequence"/>
</dbReference>
<feature type="compositionally biased region" description="Basic and acidic residues" evidence="1">
    <location>
        <begin position="82"/>
        <end position="107"/>
    </location>
</feature>
<gene>
    <name evidence="2" type="ORF">CGOC_LOCUS6838</name>
</gene>
<protein>
    <submittedName>
        <fullName evidence="2">Uncharacterized protein</fullName>
    </submittedName>
</protein>
<accession>A0A3P6U1A6</accession>
<evidence type="ECO:0000313" key="2">
    <source>
        <dbReference type="EMBL" id="VDK72488.1"/>
    </source>
</evidence>
<keyword evidence="3" id="KW-1185">Reference proteome</keyword>
<evidence type="ECO:0000313" key="3">
    <source>
        <dbReference type="Proteomes" id="UP000271889"/>
    </source>
</evidence>
<feature type="compositionally biased region" description="Basic and acidic residues" evidence="1">
    <location>
        <begin position="184"/>
        <end position="203"/>
    </location>
</feature>
<dbReference type="AlphaFoldDB" id="A0A3P6U1A6"/>
<feature type="compositionally biased region" description="Basic and acidic residues" evidence="1">
    <location>
        <begin position="119"/>
        <end position="148"/>
    </location>
</feature>
<feature type="compositionally biased region" description="Basic and acidic residues" evidence="1">
    <location>
        <begin position="53"/>
        <end position="62"/>
    </location>
</feature>
<feature type="compositionally biased region" description="Basic residues" evidence="1">
    <location>
        <begin position="1"/>
        <end position="12"/>
    </location>
</feature>
<feature type="compositionally biased region" description="Polar residues" evidence="1">
    <location>
        <begin position="150"/>
        <end position="166"/>
    </location>
</feature>
<reference evidence="2 3" key="1">
    <citation type="submission" date="2018-11" db="EMBL/GenBank/DDBJ databases">
        <authorList>
            <consortium name="Pathogen Informatics"/>
        </authorList>
    </citation>
    <scope>NUCLEOTIDE SEQUENCE [LARGE SCALE GENOMIC DNA]</scope>
</reference>
<dbReference type="EMBL" id="UYRV01022831">
    <property type="protein sequence ID" value="VDK72488.1"/>
    <property type="molecule type" value="Genomic_DNA"/>
</dbReference>
<feature type="compositionally biased region" description="Basic and acidic residues" evidence="1">
    <location>
        <begin position="13"/>
        <end position="36"/>
    </location>
</feature>
<sequence length="242" mass="27076">MSKENIRKRRKSAEKVGSTEKKKGKRPEKSKSRESVQKITSAEKANLSAEVPETSKDVEKSRPQGFLSMLKSLRIKKKKRAEKTGSDEKTPEKADAGTDSESQEKGAHRFKHMLSSIWDRSKAKAAEKGENVESAEEKQRTDSADKTSRKTSSVSTPEKTTQTISKTDTEDKEKFQSGLISSEKTARKKLEKDAQRDATERAVEVNGLKTMRLPEKSLMSKPKAEKSRSLVSSIRKNCVTTI</sequence>
<organism evidence="2 3">
    <name type="scientific">Cylicostephanus goldi</name>
    <name type="common">Nematode worm</name>
    <dbReference type="NCBI Taxonomy" id="71465"/>
    <lineage>
        <taxon>Eukaryota</taxon>
        <taxon>Metazoa</taxon>
        <taxon>Ecdysozoa</taxon>
        <taxon>Nematoda</taxon>
        <taxon>Chromadorea</taxon>
        <taxon>Rhabditida</taxon>
        <taxon>Rhabditina</taxon>
        <taxon>Rhabditomorpha</taxon>
        <taxon>Strongyloidea</taxon>
        <taxon>Strongylidae</taxon>
        <taxon>Cylicostephanus</taxon>
    </lineage>
</organism>
<proteinExistence type="predicted"/>